<gene>
    <name evidence="11" type="ORF">GCM10009560_53640</name>
</gene>
<dbReference type="EC" id="1.1.1.1" evidence="3"/>
<dbReference type="EMBL" id="BAAAHQ010000031">
    <property type="protein sequence ID" value="GAA0941591.1"/>
    <property type="molecule type" value="Genomic_DNA"/>
</dbReference>
<dbReference type="SUPFAM" id="SSF50129">
    <property type="entry name" value="GroES-like"/>
    <property type="match status" value="2"/>
</dbReference>
<evidence type="ECO:0000313" key="12">
    <source>
        <dbReference type="Proteomes" id="UP001501578"/>
    </source>
</evidence>
<evidence type="ECO:0000256" key="4">
    <source>
        <dbReference type="ARBA" id="ARBA00022723"/>
    </source>
</evidence>
<dbReference type="InterPro" id="IPR013154">
    <property type="entry name" value="ADH-like_N"/>
</dbReference>
<comment type="similarity">
    <text evidence="2">Belongs to the zinc-containing alcohol dehydrogenase family.</text>
</comment>
<evidence type="ECO:0000256" key="5">
    <source>
        <dbReference type="ARBA" id="ARBA00022833"/>
    </source>
</evidence>
<dbReference type="InterPro" id="IPR014187">
    <property type="entry name" value="ADH_Zn_typ-2"/>
</dbReference>
<dbReference type="Pfam" id="PF08240">
    <property type="entry name" value="ADH_N"/>
    <property type="match status" value="2"/>
</dbReference>
<comment type="cofactor">
    <cofactor evidence="1">
        <name>Zn(2+)</name>
        <dbReference type="ChEBI" id="CHEBI:29105"/>
    </cofactor>
</comment>
<reference evidence="11 12" key="1">
    <citation type="journal article" date="2019" name="Int. J. Syst. Evol. Microbiol.">
        <title>The Global Catalogue of Microorganisms (GCM) 10K type strain sequencing project: providing services to taxonomists for standard genome sequencing and annotation.</title>
        <authorList>
            <consortium name="The Broad Institute Genomics Platform"/>
            <consortium name="The Broad Institute Genome Sequencing Center for Infectious Disease"/>
            <person name="Wu L."/>
            <person name="Ma J."/>
        </authorList>
    </citation>
    <scope>NUCLEOTIDE SEQUENCE [LARGE SCALE GENOMIC DNA]</scope>
    <source>
        <strain evidence="11 12">JCM 11136</strain>
    </source>
</reference>
<evidence type="ECO:0000313" key="11">
    <source>
        <dbReference type="EMBL" id="GAA0941591.1"/>
    </source>
</evidence>
<protein>
    <recommendedName>
        <fullName evidence="3">alcohol dehydrogenase</fullName>
        <ecNumber evidence="3">1.1.1.1</ecNumber>
    </recommendedName>
</protein>
<dbReference type="RefSeq" id="WP_425564038.1">
    <property type="nucleotide sequence ID" value="NZ_BAAAHQ010000031.1"/>
</dbReference>
<dbReference type="InterPro" id="IPR011032">
    <property type="entry name" value="GroES-like_sf"/>
</dbReference>
<keyword evidence="4" id="KW-0479">Metal-binding</keyword>
<dbReference type="NCBIfam" id="TIGR02822">
    <property type="entry name" value="adh_fam_2"/>
    <property type="match status" value="1"/>
</dbReference>
<comment type="catalytic activity">
    <reaction evidence="7">
        <text>a secondary alcohol + NAD(+) = a ketone + NADH + H(+)</text>
        <dbReference type="Rhea" id="RHEA:10740"/>
        <dbReference type="ChEBI" id="CHEBI:15378"/>
        <dbReference type="ChEBI" id="CHEBI:17087"/>
        <dbReference type="ChEBI" id="CHEBI:35681"/>
        <dbReference type="ChEBI" id="CHEBI:57540"/>
        <dbReference type="ChEBI" id="CHEBI:57945"/>
        <dbReference type="EC" id="1.1.1.1"/>
    </reaction>
</comment>
<name>A0ABN1QEK4_9ACTN</name>
<evidence type="ECO:0000256" key="7">
    <source>
        <dbReference type="ARBA" id="ARBA00049164"/>
    </source>
</evidence>
<keyword evidence="6" id="KW-0560">Oxidoreductase</keyword>
<feature type="region of interest" description="Disordered" evidence="9">
    <location>
        <begin position="124"/>
        <end position="145"/>
    </location>
</feature>
<keyword evidence="12" id="KW-1185">Reference proteome</keyword>
<dbReference type="Proteomes" id="UP001501578">
    <property type="component" value="Unassembled WGS sequence"/>
</dbReference>
<dbReference type="PANTHER" id="PTHR42940:SF8">
    <property type="entry name" value="VACUOLAR PROTEIN SORTING-ASSOCIATED PROTEIN 11"/>
    <property type="match status" value="1"/>
</dbReference>
<evidence type="ECO:0000256" key="8">
    <source>
        <dbReference type="ARBA" id="ARBA00049243"/>
    </source>
</evidence>
<sequence length="398" mass="40928">MGSDTPSLMRAWAATAPRPGMVLTERPVPVPGPGEVLVEVEACGVCRTDLHLTQGDLPPHRPLTTPGHQVVGRVVALGPDGEAATTRTATADHTTGANPATATTHTIAAGHATTTTHTGVADHAGGGPAADPTDHEATAGHTAGGPVAVGERVGVAWLRSTCGRCRYCLRGDENLCPASAYTGWDADGGYAPYVTAPAGYVYRLDDDAPAERLAPLLCAGIIGYRALLRAELPPRGRLGLYGFGASAHLTAQAALAQGHTVHVVTRSAAARELALGLGAASASGDAPPEPLDAAILFAPAGELVPRALEALDRGGTLAVAGIHLSEIPALDYDRHLFEERTLRSVTANTRADGRAYLRLSAEHPPDVRAVPYAFEDAARALDDLAKDQVSGAAVVMIG</sequence>
<feature type="domain" description="Alcohol dehydrogenase-like N-terminal" evidence="10">
    <location>
        <begin position="32"/>
        <end position="91"/>
    </location>
</feature>
<dbReference type="SUPFAM" id="SSF51735">
    <property type="entry name" value="NAD(P)-binding Rossmann-fold domains"/>
    <property type="match status" value="1"/>
</dbReference>
<proteinExistence type="inferred from homology"/>
<accession>A0ABN1QEK4</accession>
<evidence type="ECO:0000256" key="9">
    <source>
        <dbReference type="SAM" id="MobiDB-lite"/>
    </source>
</evidence>
<dbReference type="Gene3D" id="3.40.50.720">
    <property type="entry name" value="NAD(P)-binding Rossmann-like Domain"/>
    <property type="match status" value="1"/>
</dbReference>
<evidence type="ECO:0000259" key="10">
    <source>
        <dbReference type="Pfam" id="PF08240"/>
    </source>
</evidence>
<dbReference type="InterPro" id="IPR036291">
    <property type="entry name" value="NAD(P)-bd_dom_sf"/>
</dbReference>
<keyword evidence="5" id="KW-0862">Zinc</keyword>
<dbReference type="Gene3D" id="3.90.180.10">
    <property type="entry name" value="Medium-chain alcohol dehydrogenases, catalytic domain"/>
    <property type="match status" value="2"/>
</dbReference>
<feature type="domain" description="Alcohol dehydrogenase-like N-terminal" evidence="10">
    <location>
        <begin position="147"/>
        <end position="205"/>
    </location>
</feature>
<comment type="catalytic activity">
    <reaction evidence="8">
        <text>a primary alcohol + NAD(+) = an aldehyde + NADH + H(+)</text>
        <dbReference type="Rhea" id="RHEA:10736"/>
        <dbReference type="ChEBI" id="CHEBI:15378"/>
        <dbReference type="ChEBI" id="CHEBI:15734"/>
        <dbReference type="ChEBI" id="CHEBI:17478"/>
        <dbReference type="ChEBI" id="CHEBI:57540"/>
        <dbReference type="ChEBI" id="CHEBI:57945"/>
        <dbReference type="EC" id="1.1.1.1"/>
    </reaction>
</comment>
<organism evidence="11 12">
    <name type="scientific">Nonomuraea longicatena</name>
    <dbReference type="NCBI Taxonomy" id="83682"/>
    <lineage>
        <taxon>Bacteria</taxon>
        <taxon>Bacillati</taxon>
        <taxon>Actinomycetota</taxon>
        <taxon>Actinomycetes</taxon>
        <taxon>Streptosporangiales</taxon>
        <taxon>Streptosporangiaceae</taxon>
        <taxon>Nonomuraea</taxon>
    </lineage>
</organism>
<evidence type="ECO:0000256" key="1">
    <source>
        <dbReference type="ARBA" id="ARBA00001947"/>
    </source>
</evidence>
<evidence type="ECO:0000256" key="2">
    <source>
        <dbReference type="ARBA" id="ARBA00008072"/>
    </source>
</evidence>
<dbReference type="PANTHER" id="PTHR42940">
    <property type="entry name" value="ALCOHOL DEHYDROGENASE 1-RELATED"/>
    <property type="match status" value="1"/>
</dbReference>
<evidence type="ECO:0000256" key="3">
    <source>
        <dbReference type="ARBA" id="ARBA00013190"/>
    </source>
</evidence>
<comment type="caution">
    <text evidence="11">The sequence shown here is derived from an EMBL/GenBank/DDBJ whole genome shotgun (WGS) entry which is preliminary data.</text>
</comment>
<evidence type="ECO:0000256" key="6">
    <source>
        <dbReference type="ARBA" id="ARBA00023002"/>
    </source>
</evidence>